<keyword evidence="5" id="KW-1185">Reference proteome</keyword>
<evidence type="ECO:0008006" key="6">
    <source>
        <dbReference type="Google" id="ProtNLM"/>
    </source>
</evidence>
<evidence type="ECO:0000313" key="5">
    <source>
        <dbReference type="Proteomes" id="UP000658258"/>
    </source>
</evidence>
<dbReference type="InterPro" id="IPR014755">
    <property type="entry name" value="Cu-Rt/internalin_Ig-like"/>
</dbReference>
<reference evidence="5" key="1">
    <citation type="journal article" date="2019" name="Int. J. Syst. Evol. Microbiol.">
        <title>The Global Catalogue of Microorganisms (GCM) 10K type strain sequencing project: providing services to taxonomists for standard genome sequencing and annotation.</title>
        <authorList>
            <consortium name="The Broad Institute Genomics Platform"/>
            <consortium name="The Broad Institute Genome Sequencing Center for Infectious Disease"/>
            <person name="Wu L."/>
            <person name="Ma J."/>
        </authorList>
    </citation>
    <scope>NUCLEOTIDE SEQUENCE [LARGE SCALE GENOMIC DNA]</scope>
    <source>
        <strain evidence="5">CGMCC 1.15111</strain>
    </source>
</reference>
<dbReference type="Pfam" id="PF10091">
    <property type="entry name" value="Glycoamylase"/>
    <property type="match status" value="1"/>
</dbReference>
<evidence type="ECO:0000313" key="4">
    <source>
        <dbReference type="EMBL" id="GHE67434.1"/>
    </source>
</evidence>
<evidence type="ECO:0000256" key="1">
    <source>
        <dbReference type="ARBA" id="ARBA00022729"/>
    </source>
</evidence>
<dbReference type="Proteomes" id="UP000658258">
    <property type="component" value="Unassembled WGS sequence"/>
</dbReference>
<organism evidence="4 5">
    <name type="scientific">Roseivirga thermotolerans</name>
    <dbReference type="NCBI Taxonomy" id="1758176"/>
    <lineage>
        <taxon>Bacteria</taxon>
        <taxon>Pseudomonadati</taxon>
        <taxon>Bacteroidota</taxon>
        <taxon>Cytophagia</taxon>
        <taxon>Cytophagales</taxon>
        <taxon>Roseivirgaceae</taxon>
        <taxon>Roseivirga</taxon>
    </lineage>
</organism>
<protein>
    <recommendedName>
        <fullName evidence="6">Beta-glucosidase</fullName>
    </recommendedName>
</protein>
<feature type="domain" description="SbsA Ig-like" evidence="3">
    <location>
        <begin position="141"/>
        <end position="225"/>
    </location>
</feature>
<dbReference type="EMBL" id="BNAG01000003">
    <property type="protein sequence ID" value="GHE67434.1"/>
    <property type="molecule type" value="Genomic_DNA"/>
</dbReference>
<dbReference type="Gene3D" id="1.50.10.140">
    <property type="match status" value="1"/>
</dbReference>
<dbReference type="InterPro" id="IPR019282">
    <property type="entry name" value="Glycoamylase-like_cons_dom"/>
</dbReference>
<evidence type="ECO:0000259" key="3">
    <source>
        <dbReference type="Pfam" id="PF13205"/>
    </source>
</evidence>
<keyword evidence="1" id="KW-0732">Signal</keyword>
<feature type="domain" description="Glycoamylase-like" evidence="2">
    <location>
        <begin position="409"/>
        <end position="622"/>
    </location>
</feature>
<sequence length="637" mass="70498">MLACSKDEPGAEPLVLKNAFAGDLELSTGSVTEGVPVDRTISLVFSAALDESTTQSGILLSENDNEVSKTISLSSQGKSALLLVNGTLKDNTLYTISINQNLKSTAGASTTPTTIQFKTLAGALSLISIEIDGETVGNNPRVQDIGVQPTITFNFSTGVSLQSFQKAFRLTGRSVSISSSDENRVVSVTPTTALDYIKKYKITLSEELKSSEGRDFEGYSLEFYTQLNPANKFPQISESELLTKVQEQTFKYFWDFAHPTSGLARERNSSGNTVTIGGSGFGVMAILVGIERGFISRQQGIDRLQTIVNFLKNADRFHGVWPHWMNGNTGKTIPFSATDDGGDLVETAFMIQGLLTVREYLNGSNTQEKAIIDTITELWEEVEWDWYTRGGQNVLYWHWSPNVGWEKNLKIQGWNESLIVYVLAASSPTHPISANVYHEGWARNGNMANGEEYFGTTLPLGYSYGGPLFFSHYSFLGLDPRQLEDQYANYWDQNVAHSKINYAYAVANPKNFVGYNENAWGLTASDNHQGYSAHSPTNDLGVITPTAALSSFPYTPDESMKALKHFYYIMGDMLWGEYGFYDAFNLTESWVASSYLAIDQGPIVLMIENHRTGLLWNLFMKSSEITNGLKKLGFTSY</sequence>
<dbReference type="InterPro" id="IPR032812">
    <property type="entry name" value="SbsA_Ig"/>
</dbReference>
<dbReference type="Gene3D" id="2.60.40.1220">
    <property type="match status" value="1"/>
</dbReference>
<name>A0ABQ3I5Z6_9BACT</name>
<dbReference type="Pfam" id="PF13205">
    <property type="entry name" value="Big_5"/>
    <property type="match status" value="2"/>
</dbReference>
<gene>
    <name evidence="4" type="ORF">GCM10011340_23680</name>
</gene>
<accession>A0ABQ3I5Z6</accession>
<feature type="domain" description="SbsA Ig-like" evidence="3">
    <location>
        <begin position="32"/>
        <end position="119"/>
    </location>
</feature>
<evidence type="ECO:0000259" key="2">
    <source>
        <dbReference type="Pfam" id="PF10091"/>
    </source>
</evidence>
<proteinExistence type="predicted"/>
<comment type="caution">
    <text evidence="4">The sequence shown here is derived from an EMBL/GenBank/DDBJ whole genome shotgun (WGS) entry which is preliminary data.</text>
</comment>